<feature type="region of interest" description="Disordered" evidence="1">
    <location>
        <begin position="86"/>
        <end position="112"/>
    </location>
</feature>
<reference evidence="2 3" key="1">
    <citation type="submission" date="2012-12" db="EMBL/GenBank/DDBJ databases">
        <authorList>
            <person name="Sencilo A."/>
            <person name="Jacobs-Sera D."/>
            <person name="Russell D.A."/>
            <person name="Ko C."/>
            <person name="Atanasova N."/>
            <person name="Osterlund E."/>
            <person name="Oksanen H.M."/>
            <person name="Bamford D.H."/>
            <person name="Hatfull G.F."/>
            <person name="Roine E."/>
            <person name="Hendrix R.W."/>
        </authorList>
    </citation>
    <scope>NUCLEOTIDE SEQUENCE [LARGE SCALE GENOMIC DNA]</scope>
</reference>
<dbReference type="GeneID" id="16194107"/>
<feature type="compositionally biased region" description="Acidic residues" evidence="1">
    <location>
        <begin position="91"/>
        <end position="112"/>
    </location>
</feature>
<accession>R4TMD9</accession>
<sequence length="246" mass="27632">MAYKSEMNMKVPIEEALASPSELQDFEYSEGQIVEHKEEGAGVIAAIITSNTEWYPDPSDDDSKVKVEASEEDPVYIVALVDGGSVPAEPSDLESGPDELPGDGAEPDLDEADETEQAMAPVYSYMDDPYDYAELQEAKKRVIHEEYAEELAEHMDSAELSLYDMGRLDLEELLNIPGVDDPEVGFASDPEGWTRKSYLQAWATVGATWRSCYARMLRHFGSRMSKRWCAALKDEVLGTERWRNRF</sequence>
<evidence type="ECO:0000313" key="2">
    <source>
        <dbReference type="EMBL" id="AGM11338.1"/>
    </source>
</evidence>
<organism evidence="2 3">
    <name type="scientific">Halogranum tailed virus 1</name>
    <dbReference type="NCBI Taxonomy" id="1273749"/>
    <lineage>
        <taxon>Viruses</taxon>
        <taxon>Duplodnaviria</taxon>
        <taxon>Heunggongvirae</taxon>
        <taxon>Uroviricota</taxon>
        <taxon>Caudoviricetes</taxon>
        <taxon>Thumleimavirales</taxon>
        <taxon>Halomagnusviridae</taxon>
        <taxon>Hagravirus</taxon>
        <taxon>Hagravirus capitaneum</taxon>
        <taxon>Hagravirus HGTV1</taxon>
    </lineage>
</organism>
<dbReference type="Proteomes" id="UP000202786">
    <property type="component" value="Segment"/>
</dbReference>
<dbReference type="RefSeq" id="YP_008059216.1">
    <property type="nucleotide sequence ID" value="NC_021328.1"/>
</dbReference>
<name>R4TMD9_9CAUD</name>
<protein>
    <submittedName>
        <fullName evidence="2">Uncharacterized protein</fullName>
    </submittedName>
</protein>
<gene>
    <name evidence="2" type="primary">8</name>
    <name evidence="2" type="ORF">HGTV1_8</name>
</gene>
<dbReference type="KEGG" id="vg:16194107"/>
<evidence type="ECO:0000313" key="3">
    <source>
        <dbReference type="Proteomes" id="UP000202786"/>
    </source>
</evidence>
<dbReference type="EMBL" id="KC292026">
    <property type="protein sequence ID" value="AGM11338.1"/>
    <property type="molecule type" value="Genomic_DNA"/>
</dbReference>
<proteinExistence type="predicted"/>
<evidence type="ECO:0000256" key="1">
    <source>
        <dbReference type="SAM" id="MobiDB-lite"/>
    </source>
</evidence>
<keyword evidence="3" id="KW-1185">Reference proteome</keyword>